<feature type="transmembrane region" description="Helical" evidence="1">
    <location>
        <begin position="244"/>
        <end position="264"/>
    </location>
</feature>
<dbReference type="Gene3D" id="1.10.167.10">
    <property type="entry name" value="Regulator of G-protein Signalling 4, domain 2"/>
    <property type="match status" value="1"/>
</dbReference>
<evidence type="ECO:0000313" key="3">
    <source>
        <dbReference type="Proteomes" id="UP000603453"/>
    </source>
</evidence>
<reference evidence="2" key="1">
    <citation type="submission" date="2020-12" db="EMBL/GenBank/DDBJ databases">
        <title>Metabolic potential, ecology and presence of endohyphal bacteria is reflected in genomic diversity of Mucoromycotina.</title>
        <authorList>
            <person name="Muszewska A."/>
            <person name="Okrasinska A."/>
            <person name="Steczkiewicz K."/>
            <person name="Drgas O."/>
            <person name="Orlowska M."/>
            <person name="Perlinska-Lenart U."/>
            <person name="Aleksandrzak-Piekarczyk T."/>
            <person name="Szatraj K."/>
            <person name="Zielenkiewicz U."/>
            <person name="Pilsyk S."/>
            <person name="Malc E."/>
            <person name="Mieczkowski P."/>
            <person name="Kruszewska J.S."/>
            <person name="Biernat P."/>
            <person name="Pawlowska J."/>
        </authorList>
    </citation>
    <scope>NUCLEOTIDE SEQUENCE</scope>
    <source>
        <strain evidence="2">WA0000017839</strain>
    </source>
</reference>
<feature type="transmembrane region" description="Helical" evidence="1">
    <location>
        <begin position="211"/>
        <end position="232"/>
    </location>
</feature>
<protein>
    <recommendedName>
        <fullName evidence="4">RGS domain-containing protein</fullName>
    </recommendedName>
</protein>
<accession>A0A8H7QWZ4</accession>
<dbReference type="Proteomes" id="UP000603453">
    <property type="component" value="Unassembled WGS sequence"/>
</dbReference>
<keyword evidence="1" id="KW-0812">Transmembrane</keyword>
<keyword evidence="1" id="KW-0472">Membrane</keyword>
<evidence type="ECO:0000256" key="1">
    <source>
        <dbReference type="SAM" id="Phobius"/>
    </source>
</evidence>
<organism evidence="2 3">
    <name type="scientific">Mucor saturninus</name>
    <dbReference type="NCBI Taxonomy" id="64648"/>
    <lineage>
        <taxon>Eukaryota</taxon>
        <taxon>Fungi</taxon>
        <taxon>Fungi incertae sedis</taxon>
        <taxon>Mucoromycota</taxon>
        <taxon>Mucoromycotina</taxon>
        <taxon>Mucoromycetes</taxon>
        <taxon>Mucorales</taxon>
        <taxon>Mucorineae</taxon>
        <taxon>Mucoraceae</taxon>
        <taxon>Mucor</taxon>
    </lineage>
</organism>
<keyword evidence="3" id="KW-1185">Reference proteome</keyword>
<evidence type="ECO:0008006" key="4">
    <source>
        <dbReference type="Google" id="ProtNLM"/>
    </source>
</evidence>
<keyword evidence="1" id="KW-1133">Transmembrane helix</keyword>
<dbReference type="EMBL" id="JAEPRD010000086">
    <property type="protein sequence ID" value="KAG2200223.1"/>
    <property type="molecule type" value="Genomic_DNA"/>
</dbReference>
<dbReference type="InterPro" id="IPR036305">
    <property type="entry name" value="RGS_sf"/>
</dbReference>
<dbReference type="InterPro" id="IPR044926">
    <property type="entry name" value="RGS_subdomain_2"/>
</dbReference>
<gene>
    <name evidence="2" type="ORF">INT47_009861</name>
</gene>
<dbReference type="OrthoDB" id="3232309at2759"/>
<sequence>MLDSITSFNTSVKRWFAGSKSDLKNVHIDHILNGTTCQPISLQDFRNFLLNKEHSAENLDFYFWYLDYRRRFQNLPQEEKVKSQPPKERATMASYNLPLDDLKKEGVKATFVDPTIDYSEQAVPTELEYVSEKDQPFRSEVDAVLRTFFHADSYKEINIAGWMSRHAVYYGCQTTHPDVFLDVHEHIYGIMRTSSLKSFIHHALQNMRYSWIILHYVGGIFNLLHLPAILMYTFSHHTSRWMRLLLFPFTFLFAVSILSGRAGFCTIRAAMKIRMIPMYEIDEYNALGEGKTEKLNGKKFDVENQKSMVTVLDPEVLKYTRQMFIHIWVVSIVLSLIVTIAGVSVTNENDPMPLQ</sequence>
<feature type="transmembrane region" description="Helical" evidence="1">
    <location>
        <begin position="324"/>
        <end position="345"/>
    </location>
</feature>
<evidence type="ECO:0000313" key="2">
    <source>
        <dbReference type="EMBL" id="KAG2200223.1"/>
    </source>
</evidence>
<dbReference type="PANTHER" id="PTHR39466:SF1">
    <property type="entry name" value="RGS DOMAIN-CONTAINING PROTEIN"/>
    <property type="match status" value="1"/>
</dbReference>
<dbReference type="PANTHER" id="PTHR39466">
    <property type="entry name" value="RGS DOMAIN-CONTAINING PROTEIN"/>
    <property type="match status" value="1"/>
</dbReference>
<comment type="caution">
    <text evidence="2">The sequence shown here is derived from an EMBL/GenBank/DDBJ whole genome shotgun (WGS) entry which is preliminary data.</text>
</comment>
<name>A0A8H7QWZ4_9FUNG</name>
<dbReference type="AlphaFoldDB" id="A0A8H7QWZ4"/>
<proteinExistence type="predicted"/>
<dbReference type="SUPFAM" id="SSF48097">
    <property type="entry name" value="Regulator of G-protein signaling, RGS"/>
    <property type="match status" value="1"/>
</dbReference>